<dbReference type="Proteomes" id="UP000182259">
    <property type="component" value="Chromosome IV"/>
</dbReference>
<dbReference type="PANTHER" id="PTHR23520">
    <property type="entry name" value="TRANSPORTER, PUTATIVE (AFU_ORTHOLOGUE AFUA_3G04000)-RELATED"/>
    <property type="match status" value="1"/>
</dbReference>
<protein>
    <submittedName>
        <fullName evidence="4">CIC11C00000000130</fullName>
    </submittedName>
</protein>
<keyword evidence="2" id="KW-1133">Transmembrane helix</keyword>
<feature type="transmembrane region" description="Helical" evidence="2">
    <location>
        <begin position="186"/>
        <end position="209"/>
    </location>
</feature>
<dbReference type="GO" id="GO:0000329">
    <property type="term" value="C:fungal-type vacuole membrane"/>
    <property type="evidence" value="ECO:0007669"/>
    <property type="project" value="TreeGrafter"/>
</dbReference>
<dbReference type="EMBL" id="LT635767">
    <property type="protein sequence ID" value="SGZ54771.1"/>
    <property type="molecule type" value="Genomic_DNA"/>
</dbReference>
<evidence type="ECO:0000259" key="3">
    <source>
        <dbReference type="PROSITE" id="PS50850"/>
    </source>
</evidence>
<organism evidence="4 5">
    <name type="scientific">Sungouiella intermedia</name>
    <dbReference type="NCBI Taxonomy" id="45354"/>
    <lineage>
        <taxon>Eukaryota</taxon>
        <taxon>Fungi</taxon>
        <taxon>Dikarya</taxon>
        <taxon>Ascomycota</taxon>
        <taxon>Saccharomycotina</taxon>
        <taxon>Pichiomycetes</taxon>
        <taxon>Metschnikowiaceae</taxon>
        <taxon>Sungouiella</taxon>
    </lineage>
</organism>
<keyword evidence="2" id="KW-0812">Transmembrane</keyword>
<sequence>MGKLAAFSDEIGWKTLVHSSRDIHLIILVRMLRLMAFGFTTLILVVFLKDTGMEHATIGYFMTMTFLGDLVSSFVFSVMADGLGRRFTMVISCVIMGLTGVAFAMFTNPIVLIAAAIVGIITPGGGEVGPFRSIEQSSLATLAPHEARSDVYAWYTFLGFFCSALGSVLCGAWLDYLTVKGYTDLAGYKLIFWGYALISVISIGLCLLLSNKMELERKEATPEAEDTVEDQNVQAETDESTALLDQPKKPKSKFFPGLNADILAIVIKLSILFGLDAFASSLVQGTWLSYYIKNKFEVSSTTLGSIFFITNNIAGFCSLFSTSLTKRLGPVVTMVVTHLPASTLLILLPLPNSLYVTLAILFVRALTQSMDVAPKHVFLATLVPPEFRTTVFAWTNIVKTMGLTFGPSITGYLTGISLQWLAFVIGGSLKVTYDIGILATFLSYNRHQEH</sequence>
<dbReference type="Pfam" id="PF07690">
    <property type="entry name" value="MFS_1"/>
    <property type="match status" value="2"/>
</dbReference>
<dbReference type="AlphaFoldDB" id="A0A1L0BU28"/>
<accession>A0A1L0BU28</accession>
<evidence type="ECO:0000256" key="1">
    <source>
        <dbReference type="ARBA" id="ARBA00004141"/>
    </source>
</evidence>
<keyword evidence="2" id="KW-0472">Membrane</keyword>
<evidence type="ECO:0000313" key="4">
    <source>
        <dbReference type="EMBL" id="SGZ54771.1"/>
    </source>
</evidence>
<feature type="transmembrane region" description="Helical" evidence="2">
    <location>
        <begin position="420"/>
        <end position="444"/>
    </location>
</feature>
<feature type="domain" description="Major facilitator superfamily (MFS) profile" evidence="3">
    <location>
        <begin position="22"/>
        <end position="445"/>
    </location>
</feature>
<dbReference type="GO" id="GO:0022857">
    <property type="term" value="F:transmembrane transporter activity"/>
    <property type="evidence" value="ECO:0007669"/>
    <property type="project" value="InterPro"/>
</dbReference>
<dbReference type="InterPro" id="IPR036259">
    <property type="entry name" value="MFS_trans_sf"/>
</dbReference>
<name>A0A1L0BU28_9ASCO</name>
<dbReference type="InterPro" id="IPR011701">
    <property type="entry name" value="MFS"/>
</dbReference>
<reference evidence="4 5" key="1">
    <citation type="submission" date="2016-10" db="EMBL/GenBank/DDBJ databases">
        <authorList>
            <person name="de Groot N.N."/>
        </authorList>
    </citation>
    <scope>NUCLEOTIDE SEQUENCE [LARGE SCALE GENOMIC DNA]</scope>
    <source>
        <strain evidence="4 5">PYCC 4715</strain>
    </source>
</reference>
<evidence type="ECO:0000313" key="5">
    <source>
        <dbReference type="Proteomes" id="UP000182259"/>
    </source>
</evidence>
<feature type="transmembrane region" description="Helical" evidence="2">
    <location>
        <begin position="112"/>
        <end position="131"/>
    </location>
</feature>
<dbReference type="PANTHER" id="PTHR23520:SF5">
    <property type="entry name" value="TRANSPORTER, PUTATIVE (AFU_ORTHOLOGUE AFUA_3G04000)-RELATED"/>
    <property type="match status" value="1"/>
</dbReference>
<dbReference type="PROSITE" id="PS50850">
    <property type="entry name" value="MFS"/>
    <property type="match status" value="1"/>
</dbReference>
<feature type="transmembrane region" description="Helical" evidence="2">
    <location>
        <begin position="60"/>
        <end position="80"/>
    </location>
</feature>
<proteinExistence type="predicted"/>
<dbReference type="Gene3D" id="1.20.1250.20">
    <property type="entry name" value="MFS general substrate transporter like domains"/>
    <property type="match status" value="1"/>
</dbReference>
<feature type="transmembrane region" description="Helical" evidence="2">
    <location>
        <begin position="23"/>
        <end position="48"/>
    </location>
</feature>
<feature type="transmembrane region" description="Helical" evidence="2">
    <location>
        <begin position="303"/>
        <end position="324"/>
    </location>
</feature>
<feature type="transmembrane region" description="Helical" evidence="2">
    <location>
        <begin position="344"/>
        <end position="366"/>
    </location>
</feature>
<gene>
    <name evidence="4" type="ORF">SAMEA4029009_CIC11G00000000130</name>
</gene>
<feature type="transmembrane region" description="Helical" evidence="2">
    <location>
        <begin position="258"/>
        <end position="283"/>
    </location>
</feature>
<feature type="transmembrane region" description="Helical" evidence="2">
    <location>
        <begin position="87"/>
        <end position="106"/>
    </location>
</feature>
<comment type="subcellular location">
    <subcellularLocation>
        <location evidence="1">Membrane</location>
        <topology evidence="1">Multi-pass membrane protein</topology>
    </subcellularLocation>
</comment>
<dbReference type="InterPro" id="IPR020846">
    <property type="entry name" value="MFS_dom"/>
</dbReference>
<feature type="transmembrane region" description="Helical" evidence="2">
    <location>
        <begin position="152"/>
        <end position="174"/>
    </location>
</feature>
<evidence type="ECO:0000256" key="2">
    <source>
        <dbReference type="SAM" id="Phobius"/>
    </source>
</evidence>
<dbReference type="SUPFAM" id="SSF103473">
    <property type="entry name" value="MFS general substrate transporter"/>
    <property type="match status" value="1"/>
</dbReference>